<proteinExistence type="predicted"/>
<dbReference type="Gene3D" id="3.30.1140.40">
    <property type="entry name" value="Tctex-1"/>
    <property type="match status" value="1"/>
</dbReference>
<dbReference type="GO" id="GO:0005737">
    <property type="term" value="C:cytoplasm"/>
    <property type="evidence" value="ECO:0007669"/>
    <property type="project" value="TreeGrafter"/>
</dbReference>
<reference evidence="3 6" key="2">
    <citation type="submission" date="2024-07" db="EMBL/GenBank/DDBJ databases">
        <authorList>
            <person name="Akdeniz Z."/>
        </authorList>
    </citation>
    <scope>NUCLEOTIDE SEQUENCE [LARGE SCALE GENOMIC DNA]</scope>
</reference>
<evidence type="ECO:0000313" key="6">
    <source>
        <dbReference type="Proteomes" id="UP001642409"/>
    </source>
</evidence>
<dbReference type="EMBL" id="CAXDID020000128">
    <property type="protein sequence ID" value="CAL6034559.1"/>
    <property type="molecule type" value="Genomic_DNA"/>
</dbReference>
<comment type="caution">
    <text evidence="2">The sequence shown here is derived from an EMBL/GenBank/DDBJ whole genome shotgun (WGS) entry which is preliminary data.</text>
</comment>
<dbReference type="PANTHER" id="PTHR21255:SF4">
    <property type="entry name" value="DYNEIN LIGHT CHAIN TCTEX-TYPE"/>
    <property type="match status" value="1"/>
</dbReference>
<evidence type="ECO:0000313" key="5">
    <source>
        <dbReference type="EMBL" id="CAL6034559.1"/>
    </source>
</evidence>
<dbReference type="Proteomes" id="UP001642409">
    <property type="component" value="Unassembled WGS sequence"/>
</dbReference>
<sequence length="109" mass="12016">MVDVMFAPEEVTNTVKDIVEAILQQDEYDVNRVSKWQEMIVEDVMRKLASQKKPFKYMITASIMQKSGAGLHVACSANCDQADGISMTRVDARSMICIVVVIGSSLSGL</sequence>
<dbReference type="GO" id="GO:0007018">
    <property type="term" value="P:microtubule-based movement"/>
    <property type="evidence" value="ECO:0007669"/>
    <property type="project" value="TreeGrafter"/>
</dbReference>
<dbReference type="InterPro" id="IPR038586">
    <property type="entry name" value="Tctex-1-like_sf"/>
</dbReference>
<evidence type="ECO:0000313" key="1">
    <source>
        <dbReference type="EMBL" id="CAI9922308.1"/>
    </source>
</evidence>
<dbReference type="GO" id="GO:0045505">
    <property type="term" value="F:dynein intermediate chain binding"/>
    <property type="evidence" value="ECO:0007669"/>
    <property type="project" value="TreeGrafter"/>
</dbReference>
<dbReference type="PANTHER" id="PTHR21255">
    <property type="entry name" value="T-COMPLEX-ASSOCIATED-TESTIS-EXPRESSED 1/ DYNEIN LIGHT CHAIN"/>
    <property type="match status" value="1"/>
</dbReference>
<dbReference type="EMBL" id="CATOUU010001183">
    <property type="protein sequence ID" value="CAI9978207.1"/>
    <property type="molecule type" value="Genomic_DNA"/>
</dbReference>
<dbReference type="EMBL" id="CAXDID020000114">
    <property type="protein sequence ID" value="CAL6030171.1"/>
    <property type="molecule type" value="Genomic_DNA"/>
</dbReference>
<dbReference type="AlphaFoldDB" id="A0AA86V6I7"/>
<dbReference type="EMBL" id="CAXDID020000024">
    <property type="protein sequence ID" value="CAL5989870.1"/>
    <property type="molecule type" value="Genomic_DNA"/>
</dbReference>
<dbReference type="GO" id="GO:0005868">
    <property type="term" value="C:cytoplasmic dynein complex"/>
    <property type="evidence" value="ECO:0007669"/>
    <property type="project" value="TreeGrafter"/>
</dbReference>
<organism evidence="2">
    <name type="scientific">Hexamita inflata</name>
    <dbReference type="NCBI Taxonomy" id="28002"/>
    <lineage>
        <taxon>Eukaryota</taxon>
        <taxon>Metamonada</taxon>
        <taxon>Diplomonadida</taxon>
        <taxon>Hexamitidae</taxon>
        <taxon>Hexamitinae</taxon>
        <taxon>Hexamita</taxon>
    </lineage>
</organism>
<keyword evidence="6" id="KW-1185">Reference proteome</keyword>
<dbReference type="InterPro" id="IPR005334">
    <property type="entry name" value="Tctex-1-like"/>
</dbReference>
<accession>A0AA86V6I7</accession>
<protein>
    <submittedName>
        <fullName evidence="2">Tctex-1 family protein</fullName>
    </submittedName>
    <submittedName>
        <fullName evidence="3">Tctex-1_family protein</fullName>
    </submittedName>
</protein>
<dbReference type="CDD" id="cd21455">
    <property type="entry name" value="DLC-like_DYNLT1_DYNLT3"/>
    <property type="match status" value="1"/>
</dbReference>
<evidence type="ECO:0000313" key="3">
    <source>
        <dbReference type="EMBL" id="CAL5989870.1"/>
    </source>
</evidence>
<gene>
    <name evidence="3" type="ORF">HINF_LOCUS11070</name>
    <name evidence="4" type="ORF">HINF_LOCUS33048</name>
    <name evidence="5" type="ORF">HINF_LOCUS35512</name>
    <name evidence="2" type="ORF">HINF_LOCUS65852</name>
    <name evidence="1" type="ORF">HINF_LOCUS9953</name>
</gene>
<reference evidence="2" key="1">
    <citation type="submission" date="2023-06" db="EMBL/GenBank/DDBJ databases">
        <authorList>
            <person name="Kurt Z."/>
        </authorList>
    </citation>
    <scope>NUCLEOTIDE SEQUENCE</scope>
</reference>
<evidence type="ECO:0000313" key="4">
    <source>
        <dbReference type="EMBL" id="CAL6030171.1"/>
    </source>
</evidence>
<evidence type="ECO:0000313" key="2">
    <source>
        <dbReference type="EMBL" id="CAI9978207.1"/>
    </source>
</evidence>
<name>A0AA86V6I7_9EUKA</name>
<dbReference type="Pfam" id="PF03645">
    <property type="entry name" value="Tctex-1"/>
    <property type="match status" value="1"/>
</dbReference>
<dbReference type="EMBL" id="CATOUU010000248">
    <property type="protein sequence ID" value="CAI9922308.1"/>
    <property type="molecule type" value="Genomic_DNA"/>
</dbReference>